<dbReference type="Gene3D" id="3.40.50.150">
    <property type="entry name" value="Vaccinia Virus protein VP39"/>
    <property type="match status" value="1"/>
</dbReference>
<organism evidence="3 4">
    <name type="scientific">Nocardiopsis akebiae</name>
    <dbReference type="NCBI Taxonomy" id="2831968"/>
    <lineage>
        <taxon>Bacteria</taxon>
        <taxon>Bacillati</taxon>
        <taxon>Actinomycetota</taxon>
        <taxon>Actinomycetes</taxon>
        <taxon>Streptosporangiales</taxon>
        <taxon>Nocardiopsidaceae</taxon>
        <taxon>Nocardiopsis</taxon>
    </lineage>
</organism>
<evidence type="ECO:0000313" key="4">
    <source>
        <dbReference type="Proteomes" id="UP000678016"/>
    </source>
</evidence>
<dbReference type="Proteomes" id="UP000678016">
    <property type="component" value="Chromosome"/>
</dbReference>
<dbReference type="PANTHER" id="PTHR43317">
    <property type="entry name" value="THERMOSPERMINE SYNTHASE ACAULIS5"/>
    <property type="match status" value="1"/>
</dbReference>
<feature type="region of interest" description="Disordered" evidence="2">
    <location>
        <begin position="268"/>
        <end position="289"/>
    </location>
</feature>
<evidence type="ECO:0000313" key="3">
    <source>
        <dbReference type="EMBL" id="QUX30310.1"/>
    </source>
</evidence>
<dbReference type="InterPro" id="IPR029063">
    <property type="entry name" value="SAM-dependent_MTases_sf"/>
</dbReference>
<reference evidence="4" key="1">
    <citation type="submission" date="2021-05" db="EMBL/GenBank/DDBJ databases">
        <title>Direct Submission.</title>
        <authorList>
            <person name="Li K."/>
            <person name="Gao J."/>
        </authorList>
    </citation>
    <scope>NUCLEOTIDE SEQUENCE [LARGE SCALE GENOMIC DNA]</scope>
    <source>
        <strain evidence="4">HDS12</strain>
    </source>
</reference>
<dbReference type="NCBIfam" id="NF037959">
    <property type="entry name" value="MFS_SpdSyn"/>
    <property type="match status" value="1"/>
</dbReference>
<dbReference type="RefSeq" id="WP_212643089.1">
    <property type="nucleotide sequence ID" value="NZ_CP074132.1"/>
</dbReference>
<dbReference type="PANTHER" id="PTHR43317:SF1">
    <property type="entry name" value="THERMOSPERMINE SYNTHASE ACAULIS5"/>
    <property type="match status" value="1"/>
</dbReference>
<sequence length="289" mass="30857">MGRRGAREEAAHGGNGEDAAGGGDSGTELLADADRSDSWFLVVDGTPQSHVDLADPSYLDFSYVRRIAHAADLVAPPEEAVDALHLGAGALTLARYVAHTRPGSRQRAVDVDAPLVEMVRRRLPWDRRAQLRVGIGDAREWIAARHTDSADLVVSDVFAGARTPARLTSAEFYAELARVLRPSGMLVVNIGDGGGLAHTRSQVATARTALPHTALSAAPGVLRGRRFGNLVLTASHGPLPVEELGRRAHRDPEMARLLEGEELDRFVSGRSPVRDADAVDSPAPPDDVF</sequence>
<name>A0ABX8C8U3_9ACTN</name>
<gene>
    <name evidence="3" type="ORF">KGD83_07190</name>
</gene>
<keyword evidence="4" id="KW-1185">Reference proteome</keyword>
<feature type="compositionally biased region" description="Basic and acidic residues" evidence="2">
    <location>
        <begin position="268"/>
        <end position="277"/>
    </location>
</feature>
<accession>A0ABX8C8U3</accession>
<keyword evidence="1" id="KW-0620">Polyamine biosynthesis</keyword>
<dbReference type="CDD" id="cd02440">
    <property type="entry name" value="AdoMet_MTases"/>
    <property type="match status" value="1"/>
</dbReference>
<evidence type="ECO:0000256" key="2">
    <source>
        <dbReference type="SAM" id="MobiDB-lite"/>
    </source>
</evidence>
<dbReference type="EMBL" id="CP074132">
    <property type="protein sequence ID" value="QUX30310.1"/>
    <property type="molecule type" value="Genomic_DNA"/>
</dbReference>
<evidence type="ECO:0000256" key="1">
    <source>
        <dbReference type="ARBA" id="ARBA00023115"/>
    </source>
</evidence>
<feature type="compositionally biased region" description="Gly residues" evidence="2">
    <location>
        <begin position="13"/>
        <end position="25"/>
    </location>
</feature>
<dbReference type="Pfam" id="PF01564">
    <property type="entry name" value="Spermine_synth"/>
    <property type="match status" value="1"/>
</dbReference>
<dbReference type="SUPFAM" id="SSF53335">
    <property type="entry name" value="S-adenosyl-L-methionine-dependent methyltransferases"/>
    <property type="match status" value="1"/>
</dbReference>
<protein>
    <submittedName>
        <fullName evidence="3">Fused MFS/spermidine synthase</fullName>
    </submittedName>
</protein>
<feature type="region of interest" description="Disordered" evidence="2">
    <location>
        <begin position="1"/>
        <end position="28"/>
    </location>
</feature>
<proteinExistence type="predicted"/>
<feature type="compositionally biased region" description="Basic and acidic residues" evidence="2">
    <location>
        <begin position="1"/>
        <end position="11"/>
    </location>
</feature>